<dbReference type="PANTHER" id="PTHR47506:SF1">
    <property type="entry name" value="HTH-TYPE TRANSCRIPTIONAL REGULATOR YJDC"/>
    <property type="match status" value="1"/>
</dbReference>
<dbReference type="Gene3D" id="1.10.357.10">
    <property type="entry name" value="Tetracycline Repressor, domain 2"/>
    <property type="match status" value="1"/>
</dbReference>
<gene>
    <name evidence="6" type="ORF">G6N73_11060</name>
</gene>
<name>A0A6G4WAC1_9HYPH</name>
<evidence type="ECO:0000313" key="6">
    <source>
        <dbReference type="EMBL" id="NGO51711.1"/>
    </source>
</evidence>
<keyword evidence="3" id="KW-0804">Transcription</keyword>
<evidence type="ECO:0000259" key="5">
    <source>
        <dbReference type="PROSITE" id="PS50977"/>
    </source>
</evidence>
<evidence type="ECO:0000256" key="3">
    <source>
        <dbReference type="ARBA" id="ARBA00023163"/>
    </source>
</evidence>
<dbReference type="InterPro" id="IPR001647">
    <property type="entry name" value="HTH_TetR"/>
</dbReference>
<accession>A0A6G4WAC1</accession>
<organism evidence="6 7">
    <name type="scientific">Allomesorhizobium camelthorni</name>
    <dbReference type="NCBI Taxonomy" id="475069"/>
    <lineage>
        <taxon>Bacteria</taxon>
        <taxon>Pseudomonadati</taxon>
        <taxon>Pseudomonadota</taxon>
        <taxon>Alphaproteobacteria</taxon>
        <taxon>Hyphomicrobiales</taxon>
        <taxon>Phyllobacteriaceae</taxon>
        <taxon>Allomesorhizobium</taxon>
    </lineage>
</organism>
<keyword evidence="2 4" id="KW-0238">DNA-binding</keyword>
<dbReference type="PANTHER" id="PTHR47506">
    <property type="entry name" value="TRANSCRIPTIONAL REGULATORY PROTEIN"/>
    <property type="match status" value="1"/>
</dbReference>
<dbReference type="RefSeq" id="WP_165027523.1">
    <property type="nucleotide sequence ID" value="NZ_JAAKZF010000011.1"/>
</dbReference>
<dbReference type="InterPro" id="IPR009057">
    <property type="entry name" value="Homeodomain-like_sf"/>
</dbReference>
<feature type="domain" description="HTH tetR-type" evidence="5">
    <location>
        <begin position="6"/>
        <end position="66"/>
    </location>
</feature>
<proteinExistence type="predicted"/>
<protein>
    <submittedName>
        <fullName evidence="6">TetR/AcrR family transcriptional regulator</fullName>
    </submittedName>
</protein>
<dbReference type="PROSITE" id="PS50977">
    <property type="entry name" value="HTH_TETR_2"/>
    <property type="match status" value="1"/>
</dbReference>
<dbReference type="PRINTS" id="PR00455">
    <property type="entry name" value="HTHTETR"/>
</dbReference>
<reference evidence="6 7" key="1">
    <citation type="submission" date="2020-02" db="EMBL/GenBank/DDBJ databases">
        <title>Genome sequence of strain CCNWXJ40-4.</title>
        <authorList>
            <person name="Gao J."/>
            <person name="Sun J."/>
        </authorList>
    </citation>
    <scope>NUCLEOTIDE SEQUENCE [LARGE SCALE GENOMIC DNA]</scope>
    <source>
        <strain evidence="6 7">CCNWXJ 40-4</strain>
    </source>
</reference>
<dbReference type="Proteomes" id="UP001642900">
    <property type="component" value="Unassembled WGS sequence"/>
</dbReference>
<dbReference type="EMBL" id="JAAKZF010000011">
    <property type="protein sequence ID" value="NGO51711.1"/>
    <property type="molecule type" value="Genomic_DNA"/>
</dbReference>
<keyword evidence="1" id="KW-0805">Transcription regulation</keyword>
<keyword evidence="7" id="KW-1185">Reference proteome</keyword>
<evidence type="ECO:0000313" key="7">
    <source>
        <dbReference type="Proteomes" id="UP001642900"/>
    </source>
</evidence>
<dbReference type="InterPro" id="IPR036271">
    <property type="entry name" value="Tet_transcr_reg_TetR-rel_C_sf"/>
</dbReference>
<evidence type="ECO:0000256" key="4">
    <source>
        <dbReference type="PROSITE-ProRule" id="PRU00335"/>
    </source>
</evidence>
<dbReference type="AlphaFoldDB" id="A0A6G4WAC1"/>
<dbReference type="Pfam" id="PF00440">
    <property type="entry name" value="TetR_N"/>
    <property type="match status" value="1"/>
</dbReference>
<dbReference type="SUPFAM" id="SSF48498">
    <property type="entry name" value="Tetracyclin repressor-like, C-terminal domain"/>
    <property type="match status" value="1"/>
</dbReference>
<evidence type="ECO:0000256" key="2">
    <source>
        <dbReference type="ARBA" id="ARBA00023125"/>
    </source>
</evidence>
<feature type="DNA-binding region" description="H-T-H motif" evidence="4">
    <location>
        <begin position="29"/>
        <end position="48"/>
    </location>
</feature>
<sequence>MPKLKTDKRSRLIETAANLTYQYGFGKTALADIAREAKVPLGNVYYYFKTKTEIGEAIIAQRVMEFRMMRQEWEKSDAPKDRLLAFIQMTVDNRCALARSGCPIGSLCSELDKSGGDLAREANRPFNELLSWIEAQFATLGKGREKKALALHLLSALQGVSLLANSFDDPDLVVIETDQLKKWIRAL</sequence>
<comment type="caution">
    <text evidence="6">The sequence shown here is derived from an EMBL/GenBank/DDBJ whole genome shotgun (WGS) entry which is preliminary data.</text>
</comment>
<dbReference type="GO" id="GO:0003677">
    <property type="term" value="F:DNA binding"/>
    <property type="evidence" value="ECO:0007669"/>
    <property type="project" value="UniProtKB-UniRule"/>
</dbReference>
<dbReference type="SUPFAM" id="SSF46689">
    <property type="entry name" value="Homeodomain-like"/>
    <property type="match status" value="1"/>
</dbReference>
<evidence type="ECO:0000256" key="1">
    <source>
        <dbReference type="ARBA" id="ARBA00023015"/>
    </source>
</evidence>